<reference evidence="3 4" key="1">
    <citation type="submission" date="2016-10" db="EMBL/GenBank/DDBJ databases">
        <authorList>
            <person name="de Groot N.N."/>
        </authorList>
    </citation>
    <scope>NUCLEOTIDE SEQUENCE [LARGE SCALE GENOMIC DNA]</scope>
    <source>
        <strain evidence="3 4">DSM 23310</strain>
    </source>
</reference>
<evidence type="ECO:0000256" key="1">
    <source>
        <dbReference type="SAM" id="Phobius"/>
    </source>
</evidence>
<protein>
    <recommendedName>
        <fullName evidence="2">Oxidoreductase molybdopterin-binding domain-containing protein</fullName>
    </recommendedName>
</protein>
<dbReference type="Proteomes" id="UP000198828">
    <property type="component" value="Unassembled WGS sequence"/>
</dbReference>
<dbReference type="InterPro" id="IPR000572">
    <property type="entry name" value="OxRdtase_Mopterin-bd_dom"/>
</dbReference>
<sequence length="164" mass="18505">MSIKKIIAIGTVSGLIIIFAFSLGFFAEEDIFITIVQGEAEKIVDKEFIYSHSEAIVFPAVVRSSGKKPIETEYKGIELSTFFSSLGIDTSGAKRITFNATDGYRIILKVEELLEPNNVYLTFERDGELMKSKKHGGNGPFQLVIRRDPFSQRWIKHVEEIIIE</sequence>
<dbReference type="Pfam" id="PF00174">
    <property type="entry name" value="Oxidored_molyb"/>
    <property type="match status" value="1"/>
</dbReference>
<evidence type="ECO:0000313" key="4">
    <source>
        <dbReference type="Proteomes" id="UP000198828"/>
    </source>
</evidence>
<dbReference type="Gene3D" id="3.90.420.10">
    <property type="entry name" value="Oxidoreductase, molybdopterin-binding domain"/>
    <property type="match status" value="1"/>
</dbReference>
<dbReference type="InterPro" id="IPR036374">
    <property type="entry name" value="OxRdtase_Mopterin-bd_sf"/>
</dbReference>
<dbReference type="AlphaFoldDB" id="A0A1H2TA53"/>
<keyword evidence="1" id="KW-0812">Transmembrane</keyword>
<gene>
    <name evidence="3" type="ORF">SAMN05660923_00653</name>
</gene>
<dbReference type="EMBL" id="FNNG01000002">
    <property type="protein sequence ID" value="SDW40144.1"/>
    <property type="molecule type" value="Genomic_DNA"/>
</dbReference>
<keyword evidence="1" id="KW-1133">Transmembrane helix</keyword>
<organism evidence="3 4">
    <name type="scientific">Tepidimicrobium xylanilyticum</name>
    <dbReference type="NCBI Taxonomy" id="1123352"/>
    <lineage>
        <taxon>Bacteria</taxon>
        <taxon>Bacillati</taxon>
        <taxon>Bacillota</taxon>
        <taxon>Tissierellia</taxon>
        <taxon>Tissierellales</taxon>
        <taxon>Tepidimicrobiaceae</taxon>
        <taxon>Tepidimicrobium</taxon>
    </lineage>
</organism>
<dbReference type="RefSeq" id="WP_093750829.1">
    <property type="nucleotide sequence ID" value="NZ_FNNG01000002.1"/>
</dbReference>
<proteinExistence type="predicted"/>
<accession>A0A1H2TA53</accession>
<name>A0A1H2TA53_9FIRM</name>
<evidence type="ECO:0000259" key="2">
    <source>
        <dbReference type="Pfam" id="PF00174"/>
    </source>
</evidence>
<evidence type="ECO:0000313" key="3">
    <source>
        <dbReference type="EMBL" id="SDW40144.1"/>
    </source>
</evidence>
<feature type="transmembrane region" description="Helical" evidence="1">
    <location>
        <begin position="7"/>
        <end position="27"/>
    </location>
</feature>
<keyword evidence="1" id="KW-0472">Membrane</keyword>
<dbReference type="OrthoDB" id="1708196at2"/>
<feature type="domain" description="Oxidoreductase molybdopterin-binding" evidence="2">
    <location>
        <begin position="71"/>
        <end position="163"/>
    </location>
</feature>
<keyword evidence="4" id="KW-1185">Reference proteome</keyword>